<dbReference type="SUPFAM" id="SSF48498">
    <property type="entry name" value="Tetracyclin repressor-like, C-terminal domain"/>
    <property type="match status" value="1"/>
</dbReference>
<organism evidence="6 7">
    <name type="scientific">Paludibaculum fermentans</name>
    <dbReference type="NCBI Taxonomy" id="1473598"/>
    <lineage>
        <taxon>Bacteria</taxon>
        <taxon>Pseudomonadati</taxon>
        <taxon>Acidobacteriota</taxon>
        <taxon>Terriglobia</taxon>
        <taxon>Bryobacterales</taxon>
        <taxon>Bryobacteraceae</taxon>
        <taxon>Paludibaculum</taxon>
    </lineage>
</organism>
<dbReference type="AlphaFoldDB" id="A0A7S7NLT5"/>
<evidence type="ECO:0000256" key="1">
    <source>
        <dbReference type="ARBA" id="ARBA00023015"/>
    </source>
</evidence>
<reference evidence="6 7" key="1">
    <citation type="submission" date="2020-10" db="EMBL/GenBank/DDBJ databases">
        <title>Complete genome sequence of Paludibaculum fermentans P105T, a facultatively anaerobic acidobacterium capable of dissimilatory Fe(III) reduction.</title>
        <authorList>
            <person name="Dedysh S.N."/>
            <person name="Beletsky A.V."/>
            <person name="Kulichevskaya I.S."/>
            <person name="Mardanov A.V."/>
            <person name="Ravin N.V."/>
        </authorList>
    </citation>
    <scope>NUCLEOTIDE SEQUENCE [LARGE SCALE GENOMIC DNA]</scope>
    <source>
        <strain evidence="6 7">P105</strain>
    </source>
</reference>
<keyword evidence="7" id="KW-1185">Reference proteome</keyword>
<feature type="domain" description="HTH tetR-type" evidence="5">
    <location>
        <begin position="4"/>
        <end position="64"/>
    </location>
</feature>
<protein>
    <submittedName>
        <fullName evidence="6">TetR/AcrR family transcriptional regulator</fullName>
    </submittedName>
</protein>
<dbReference type="FunFam" id="1.10.10.60:FF:000141">
    <property type="entry name" value="TetR family transcriptional regulator"/>
    <property type="match status" value="1"/>
</dbReference>
<dbReference type="Proteomes" id="UP000593892">
    <property type="component" value="Chromosome"/>
</dbReference>
<dbReference type="EMBL" id="CP063849">
    <property type="protein sequence ID" value="QOY85948.1"/>
    <property type="molecule type" value="Genomic_DNA"/>
</dbReference>
<keyword evidence="2 4" id="KW-0238">DNA-binding</keyword>
<keyword evidence="1" id="KW-0805">Transcription regulation</keyword>
<dbReference type="GO" id="GO:0003700">
    <property type="term" value="F:DNA-binding transcription factor activity"/>
    <property type="evidence" value="ECO:0007669"/>
    <property type="project" value="TreeGrafter"/>
</dbReference>
<dbReference type="InterPro" id="IPR001647">
    <property type="entry name" value="HTH_TetR"/>
</dbReference>
<dbReference type="PROSITE" id="PS50977">
    <property type="entry name" value="HTH_TETR_2"/>
    <property type="match status" value="1"/>
</dbReference>
<accession>A0A7S7NLT5</accession>
<keyword evidence="3" id="KW-0804">Transcription</keyword>
<name>A0A7S7NLT5_PALFE</name>
<evidence type="ECO:0000259" key="5">
    <source>
        <dbReference type="PROSITE" id="PS50977"/>
    </source>
</evidence>
<evidence type="ECO:0000313" key="6">
    <source>
        <dbReference type="EMBL" id="QOY85948.1"/>
    </source>
</evidence>
<proteinExistence type="predicted"/>
<dbReference type="Gene3D" id="1.10.357.10">
    <property type="entry name" value="Tetracycline Repressor, domain 2"/>
    <property type="match status" value="1"/>
</dbReference>
<evidence type="ECO:0000256" key="3">
    <source>
        <dbReference type="ARBA" id="ARBA00023163"/>
    </source>
</evidence>
<dbReference type="Gene3D" id="1.10.10.60">
    <property type="entry name" value="Homeodomain-like"/>
    <property type="match status" value="1"/>
</dbReference>
<evidence type="ECO:0000313" key="7">
    <source>
        <dbReference type="Proteomes" id="UP000593892"/>
    </source>
</evidence>
<dbReference type="InterPro" id="IPR009057">
    <property type="entry name" value="Homeodomain-like_sf"/>
</dbReference>
<dbReference type="PANTHER" id="PTHR30055">
    <property type="entry name" value="HTH-TYPE TRANSCRIPTIONAL REGULATOR RUTR"/>
    <property type="match status" value="1"/>
</dbReference>
<dbReference type="SUPFAM" id="SSF46689">
    <property type="entry name" value="Homeodomain-like"/>
    <property type="match status" value="1"/>
</dbReference>
<feature type="DNA-binding region" description="H-T-H motif" evidence="4">
    <location>
        <begin position="27"/>
        <end position="46"/>
    </location>
</feature>
<dbReference type="PANTHER" id="PTHR30055:SF234">
    <property type="entry name" value="HTH-TYPE TRANSCRIPTIONAL REGULATOR BETI"/>
    <property type="match status" value="1"/>
</dbReference>
<dbReference type="PROSITE" id="PS01081">
    <property type="entry name" value="HTH_TETR_1"/>
    <property type="match status" value="1"/>
</dbReference>
<dbReference type="InterPro" id="IPR050109">
    <property type="entry name" value="HTH-type_TetR-like_transc_reg"/>
</dbReference>
<dbReference type="InterPro" id="IPR036271">
    <property type="entry name" value="Tet_transcr_reg_TetR-rel_C_sf"/>
</dbReference>
<gene>
    <name evidence="6" type="ORF">IRI77_24435</name>
</gene>
<evidence type="ECO:0000256" key="2">
    <source>
        <dbReference type="ARBA" id="ARBA00023125"/>
    </source>
</evidence>
<sequence>MLSAFRTAEILSAARKVFAEKGFNDATMDQIAEAGGLSKGTVYLYFPSKRDVYLAALMQGAEELGVLTVQRMGAVAGFRAKIRAFFQTRLQYLEENRDFFLIYHSEFGNIMHPVALCQDFRDLYLKNLVAFEAVLREGLEAGEIRASNLTTIASAIYDMAKGTMMRRLMLPTGTSVDEDVETLTDLAWKGISN</sequence>
<dbReference type="InterPro" id="IPR023772">
    <property type="entry name" value="DNA-bd_HTH_TetR-type_CS"/>
</dbReference>
<dbReference type="KEGG" id="pfer:IRI77_24435"/>
<dbReference type="PRINTS" id="PR00455">
    <property type="entry name" value="HTHTETR"/>
</dbReference>
<evidence type="ECO:0000256" key="4">
    <source>
        <dbReference type="PROSITE-ProRule" id="PRU00335"/>
    </source>
</evidence>
<dbReference type="Pfam" id="PF00440">
    <property type="entry name" value="TetR_N"/>
    <property type="match status" value="1"/>
</dbReference>
<dbReference type="GO" id="GO:0000976">
    <property type="term" value="F:transcription cis-regulatory region binding"/>
    <property type="evidence" value="ECO:0007669"/>
    <property type="project" value="TreeGrafter"/>
</dbReference>
<dbReference type="RefSeq" id="WP_194447618.1">
    <property type="nucleotide sequence ID" value="NZ_CP063849.1"/>
</dbReference>